<dbReference type="Gene3D" id="3.40.50.720">
    <property type="entry name" value="NAD(P)-binding Rossmann-like Domain"/>
    <property type="match status" value="1"/>
</dbReference>
<evidence type="ECO:0000259" key="1">
    <source>
        <dbReference type="Pfam" id="PF01408"/>
    </source>
</evidence>
<protein>
    <submittedName>
        <fullName evidence="3">Inositol 2-dehydrogenase</fullName>
        <ecNumber evidence="3">1.1.1.18</ecNumber>
    </submittedName>
</protein>
<dbReference type="Pfam" id="PF01408">
    <property type="entry name" value="GFO_IDH_MocA"/>
    <property type="match status" value="1"/>
</dbReference>
<dbReference type="SUPFAM" id="SSF51735">
    <property type="entry name" value="NAD(P)-binding Rossmann-fold domains"/>
    <property type="match status" value="1"/>
</dbReference>
<dbReference type="Proteomes" id="UP000485569">
    <property type="component" value="Unassembled WGS sequence"/>
</dbReference>
<accession>A0A1V5SY90</accession>
<dbReference type="AlphaFoldDB" id="A0A1V5SY90"/>
<dbReference type="GO" id="GO:0050112">
    <property type="term" value="F:inositol 2-dehydrogenase (NAD+) activity"/>
    <property type="evidence" value="ECO:0007669"/>
    <property type="project" value="UniProtKB-EC"/>
</dbReference>
<evidence type="ECO:0000313" key="3">
    <source>
        <dbReference type="EMBL" id="OQA59500.1"/>
    </source>
</evidence>
<evidence type="ECO:0000259" key="2">
    <source>
        <dbReference type="Pfam" id="PF02894"/>
    </source>
</evidence>
<dbReference type="InterPro" id="IPR051450">
    <property type="entry name" value="Gfo/Idh/MocA_Oxidoreductases"/>
</dbReference>
<dbReference type="PANTHER" id="PTHR43377:SF1">
    <property type="entry name" value="BILIVERDIN REDUCTASE A"/>
    <property type="match status" value="1"/>
</dbReference>
<dbReference type="SUPFAM" id="SSF55347">
    <property type="entry name" value="Glyceraldehyde-3-phosphate dehydrogenase-like, C-terminal domain"/>
    <property type="match status" value="1"/>
</dbReference>
<dbReference type="Pfam" id="PF02894">
    <property type="entry name" value="GFO_IDH_MocA_C"/>
    <property type="match status" value="1"/>
</dbReference>
<reference evidence="3" key="1">
    <citation type="submission" date="2017-02" db="EMBL/GenBank/DDBJ databases">
        <title>Delving into the versatile metabolic prowess of the omnipresent phylum Bacteroidetes.</title>
        <authorList>
            <person name="Nobu M.K."/>
            <person name="Mei R."/>
            <person name="Narihiro T."/>
            <person name="Kuroda K."/>
            <person name="Liu W.-T."/>
        </authorList>
    </citation>
    <scope>NUCLEOTIDE SEQUENCE</scope>
    <source>
        <strain evidence="3">ADurb.Bin276</strain>
    </source>
</reference>
<organism evidence="3">
    <name type="scientific">Candidatus Atribacter allofermentans</name>
    <dbReference type="NCBI Taxonomy" id="1852833"/>
    <lineage>
        <taxon>Bacteria</taxon>
        <taxon>Pseudomonadati</taxon>
        <taxon>Atribacterota</taxon>
        <taxon>Atribacteria</taxon>
        <taxon>Atribacterales</taxon>
        <taxon>Atribacteraceae</taxon>
        <taxon>Atribacter</taxon>
    </lineage>
</organism>
<proteinExistence type="predicted"/>
<gene>
    <name evidence="3" type="primary">idhA</name>
    <name evidence="3" type="ORF">BWY41_00847</name>
</gene>
<keyword evidence="3" id="KW-0560">Oxidoreductase</keyword>
<dbReference type="EC" id="1.1.1.18" evidence="3"/>
<dbReference type="EMBL" id="MWBQ01000051">
    <property type="protein sequence ID" value="OQA59500.1"/>
    <property type="molecule type" value="Genomic_DNA"/>
</dbReference>
<feature type="domain" description="Gfo/Idh/MocA-like oxidoreductase N-terminal" evidence="1">
    <location>
        <begin position="4"/>
        <end position="124"/>
    </location>
</feature>
<name>A0A1V5SY90_9BACT</name>
<dbReference type="GO" id="GO:0000166">
    <property type="term" value="F:nucleotide binding"/>
    <property type="evidence" value="ECO:0007669"/>
    <property type="project" value="InterPro"/>
</dbReference>
<sequence length="341" mass="38210">MDKVRFVLVGAGRAGMVHGRNLTNYIPEAELVAIVDIDESRARQSAEEVGVKKYSTSLDDILKKENIDAVCIGSLTFTHREIVEKATAAGKHVFSEKPLAQNLEEAKKIKEVVNKTGIKFQIGFMRRYDPAIRKAYQMVQDGIIGDLVVIKSTGRGPGLPPAWIWDRSKSGGMLAEVSAHDIDSVLWFTGKKPERIYMEAKNFKSPQASEKFPDFYDHYIVTVTFQDGPLGSIDGGCPVGYAYDGRMEILGNKGMIRIGTTEGNGPVLMTLDKKAICDTHDAWRNRFKEGYLEEMKSFIRCIQKDEKPEPSVVDGFRAVQVVEYAHRSIKQQKPINFDGEW</sequence>
<dbReference type="PANTHER" id="PTHR43377">
    <property type="entry name" value="BILIVERDIN REDUCTASE A"/>
    <property type="match status" value="1"/>
</dbReference>
<feature type="domain" description="Gfo/Idh/MocA-like oxidoreductase C-terminal" evidence="2">
    <location>
        <begin position="137"/>
        <end position="336"/>
    </location>
</feature>
<comment type="caution">
    <text evidence="3">The sequence shown here is derived from an EMBL/GenBank/DDBJ whole genome shotgun (WGS) entry which is preliminary data.</text>
</comment>
<dbReference type="InterPro" id="IPR036291">
    <property type="entry name" value="NAD(P)-bd_dom_sf"/>
</dbReference>
<dbReference type="InterPro" id="IPR004104">
    <property type="entry name" value="Gfo/Idh/MocA-like_OxRdtase_C"/>
</dbReference>
<dbReference type="InterPro" id="IPR000683">
    <property type="entry name" value="Gfo/Idh/MocA-like_OxRdtase_N"/>
</dbReference>
<dbReference type="Gene3D" id="3.30.360.10">
    <property type="entry name" value="Dihydrodipicolinate Reductase, domain 2"/>
    <property type="match status" value="1"/>
</dbReference>